<sequence length="91" mass="10002">MIEQNNPLAGSEVLTLPPALRKPRLRRDEASQYLELAHGISLAPSTLATMATRGGGPAFQKINRTPLYPRTSLDEWAVEKLGDLRTSTSEE</sequence>
<dbReference type="RefSeq" id="WP_154763947.1">
    <property type="nucleotide sequence ID" value="NZ_WMBT01000003.1"/>
</dbReference>
<dbReference type="Proteomes" id="UP000481417">
    <property type="component" value="Unassembled WGS sequence"/>
</dbReference>
<protein>
    <recommendedName>
        <fullName evidence="3">DNA-binding protein</fullName>
    </recommendedName>
</protein>
<keyword evidence="2" id="KW-1185">Reference proteome</keyword>
<dbReference type="AlphaFoldDB" id="A0A6L6HP70"/>
<proteinExistence type="predicted"/>
<organism evidence="1 2">
    <name type="scientific">Paracoccus lichenicola</name>
    <dbReference type="NCBI Taxonomy" id="2665644"/>
    <lineage>
        <taxon>Bacteria</taxon>
        <taxon>Pseudomonadati</taxon>
        <taxon>Pseudomonadota</taxon>
        <taxon>Alphaproteobacteria</taxon>
        <taxon>Rhodobacterales</taxon>
        <taxon>Paracoccaceae</taxon>
        <taxon>Paracoccus</taxon>
    </lineage>
</organism>
<evidence type="ECO:0000313" key="1">
    <source>
        <dbReference type="EMBL" id="MTD99854.1"/>
    </source>
</evidence>
<name>A0A6L6HP70_9RHOB</name>
<accession>A0A6L6HP70</accession>
<reference evidence="1 2" key="1">
    <citation type="submission" date="2019-11" db="EMBL/GenBank/DDBJ databases">
        <authorList>
            <person name="Lang L."/>
        </authorList>
    </citation>
    <scope>NUCLEOTIDE SEQUENCE [LARGE SCALE GENOMIC DNA]</scope>
    <source>
        <strain evidence="1 2">YIM 132242</strain>
    </source>
</reference>
<gene>
    <name evidence="1" type="ORF">GIY56_06115</name>
</gene>
<evidence type="ECO:0008006" key="3">
    <source>
        <dbReference type="Google" id="ProtNLM"/>
    </source>
</evidence>
<evidence type="ECO:0000313" key="2">
    <source>
        <dbReference type="Proteomes" id="UP000481417"/>
    </source>
</evidence>
<comment type="caution">
    <text evidence="1">The sequence shown here is derived from an EMBL/GenBank/DDBJ whole genome shotgun (WGS) entry which is preliminary data.</text>
</comment>
<dbReference type="EMBL" id="WMBT01000003">
    <property type="protein sequence ID" value="MTD99854.1"/>
    <property type="molecule type" value="Genomic_DNA"/>
</dbReference>